<dbReference type="VEuPathDB" id="AmoebaDB:EIN_328950"/>
<organism evidence="5 6">
    <name type="scientific">Entamoeba invadens IP1</name>
    <dbReference type="NCBI Taxonomy" id="370355"/>
    <lineage>
        <taxon>Eukaryota</taxon>
        <taxon>Amoebozoa</taxon>
        <taxon>Evosea</taxon>
        <taxon>Archamoebae</taxon>
        <taxon>Mastigamoebida</taxon>
        <taxon>Entamoebidae</taxon>
        <taxon>Entamoeba</taxon>
    </lineage>
</organism>
<sequence>MLKGLLTHRRSTQPGISFLSKVKEVTNSESPTTLTTNDTSFTFNHIPRTDFSLLTNLTQLSMTNMKLQSLGVIANLKLLELDVSNNEISSFGHAEMTTLTKLDLSENPLFDLHQFPPNLVDLSLGNIDFRSFVPVLKVVLPLKKLRRLTLPQFAPWRQTTQERIEQVQSQFDQIQSLDNGQMQDVLEGRIAAVIERLMAQIEEMTNELSSLEEFDNPLFSRIQENLTLDELNGEHLTARTHDQSSLIYDHTNPIAYVEQRKCGVCNVPFDTGFNVTSQWDKIEGISSPRQFEYSPVSGELAIGTMKGAIYVVDHNTCQRIQTTYNDPIYGIGWYKTRNNRMKAVVGSSEGELGVIDSFQTSYTHIHSLENLFSLHVNTSDRYLVTSGNGNGVCLFDANTFQVYKKFDAIHEGKVNVARFGNTDENVLVTSSYDKTIKLWDLRSGLKKEAQVMKGVSLFISVGLNSSDTEVVASGKDNYVVKFDLRKNEENKENKSSKGTTMKVQKLLEENNYTRAYFTCDDKNVVVASTMQTSIFMCDAQSGKLVAECFFDPLKIDMCDGLVSLRPHPFDPFVVSAIPFINDPFQTLGLYQCDIMKDL</sequence>
<dbReference type="PANTHER" id="PTHR47201:SF1">
    <property type="entry name" value="PROTEIN DWD HYPERSENSITIVE TO UV-B 1"/>
    <property type="match status" value="1"/>
</dbReference>
<dbReference type="Proteomes" id="UP000014680">
    <property type="component" value="Unassembled WGS sequence"/>
</dbReference>
<dbReference type="SUPFAM" id="SSF50978">
    <property type="entry name" value="WD40 repeat-like"/>
    <property type="match status" value="1"/>
</dbReference>
<accession>A0A0A1U118</accession>
<dbReference type="KEGG" id="eiv:EIN_328950"/>
<reference evidence="5 6" key="1">
    <citation type="submission" date="2012-10" db="EMBL/GenBank/DDBJ databases">
        <authorList>
            <person name="Zafar N."/>
            <person name="Inman J."/>
            <person name="Hall N."/>
            <person name="Lorenzi H."/>
            <person name="Caler E."/>
        </authorList>
    </citation>
    <scope>NUCLEOTIDE SEQUENCE [LARGE SCALE GENOMIC DNA]</scope>
    <source>
        <strain evidence="5 6">IP1</strain>
    </source>
</reference>
<dbReference type="EMBL" id="KB207015">
    <property type="protein sequence ID" value="ELP86188.1"/>
    <property type="molecule type" value="Genomic_DNA"/>
</dbReference>
<evidence type="ECO:0000256" key="3">
    <source>
        <dbReference type="PROSITE-ProRule" id="PRU00221"/>
    </source>
</evidence>
<keyword evidence="2" id="KW-0677">Repeat</keyword>
<keyword evidence="4" id="KW-0175">Coiled coil</keyword>
<dbReference type="RefSeq" id="XP_004185534.1">
    <property type="nucleotide sequence ID" value="XM_004185486.1"/>
</dbReference>
<dbReference type="InterPro" id="IPR019775">
    <property type="entry name" value="WD40_repeat_CS"/>
</dbReference>
<dbReference type="PROSITE" id="PS50294">
    <property type="entry name" value="WD_REPEATS_REGION"/>
    <property type="match status" value="1"/>
</dbReference>
<dbReference type="InterPro" id="IPR015943">
    <property type="entry name" value="WD40/YVTN_repeat-like_dom_sf"/>
</dbReference>
<name>A0A0A1U118_ENTIV</name>
<dbReference type="InterPro" id="IPR032675">
    <property type="entry name" value="LRR_dom_sf"/>
</dbReference>
<feature type="repeat" description="WD" evidence="3">
    <location>
        <begin position="410"/>
        <end position="449"/>
    </location>
</feature>
<dbReference type="GO" id="GO:0071493">
    <property type="term" value="P:cellular response to UV-B"/>
    <property type="evidence" value="ECO:0007669"/>
    <property type="project" value="InterPro"/>
</dbReference>
<proteinExistence type="predicted"/>
<dbReference type="Gene3D" id="3.80.10.10">
    <property type="entry name" value="Ribonuclease Inhibitor"/>
    <property type="match status" value="1"/>
</dbReference>
<dbReference type="GeneID" id="14885046"/>
<evidence type="ECO:0000313" key="5">
    <source>
        <dbReference type="EMBL" id="ELP86188.1"/>
    </source>
</evidence>
<dbReference type="InterPro" id="IPR001680">
    <property type="entry name" value="WD40_rpt"/>
</dbReference>
<dbReference type="AlphaFoldDB" id="A0A0A1U118"/>
<dbReference type="OMA" id="TARTHDQ"/>
<evidence type="ECO:0000256" key="2">
    <source>
        <dbReference type="ARBA" id="ARBA00022737"/>
    </source>
</evidence>
<dbReference type="SUPFAM" id="SSF52047">
    <property type="entry name" value="RNI-like"/>
    <property type="match status" value="1"/>
</dbReference>
<dbReference type="OrthoDB" id="20669at2759"/>
<gene>
    <name evidence="5" type="ORF">EIN_328950</name>
</gene>
<evidence type="ECO:0000313" key="6">
    <source>
        <dbReference type="Proteomes" id="UP000014680"/>
    </source>
</evidence>
<dbReference type="SMART" id="SM00320">
    <property type="entry name" value="WD40"/>
    <property type="match status" value="2"/>
</dbReference>
<keyword evidence="1 3" id="KW-0853">WD repeat</keyword>
<evidence type="ECO:0000256" key="1">
    <source>
        <dbReference type="ARBA" id="ARBA00022574"/>
    </source>
</evidence>
<dbReference type="PROSITE" id="PS50082">
    <property type="entry name" value="WD_REPEATS_2"/>
    <property type="match status" value="1"/>
</dbReference>
<dbReference type="GO" id="GO:0080008">
    <property type="term" value="C:Cul4-RING E3 ubiquitin ligase complex"/>
    <property type="evidence" value="ECO:0007669"/>
    <property type="project" value="InterPro"/>
</dbReference>
<protein>
    <submittedName>
        <fullName evidence="5">Uncharacterized protein</fullName>
    </submittedName>
</protein>
<dbReference type="PROSITE" id="PS00678">
    <property type="entry name" value="WD_REPEATS_1"/>
    <property type="match status" value="1"/>
</dbReference>
<dbReference type="Gene3D" id="2.130.10.10">
    <property type="entry name" value="YVTN repeat-like/Quinoprotein amine dehydrogenase"/>
    <property type="match status" value="1"/>
</dbReference>
<dbReference type="PANTHER" id="PTHR47201">
    <property type="entry name" value="BNAC09G30780D PROTEIN"/>
    <property type="match status" value="1"/>
</dbReference>
<feature type="coiled-coil region" evidence="4">
    <location>
        <begin position="157"/>
        <end position="214"/>
    </location>
</feature>
<dbReference type="InterPro" id="IPR046377">
    <property type="entry name" value="DHU1"/>
</dbReference>
<dbReference type="InterPro" id="IPR036322">
    <property type="entry name" value="WD40_repeat_dom_sf"/>
</dbReference>
<keyword evidence="6" id="KW-1185">Reference proteome</keyword>
<evidence type="ECO:0000256" key="4">
    <source>
        <dbReference type="SAM" id="Coils"/>
    </source>
</evidence>